<keyword evidence="2" id="KW-1185">Reference proteome</keyword>
<sequence>MMKQKVWLALLRGVNVSGKMLKMPALKSALEQAGFKQVKTYIQSGNVLFTHSEQDPAKLSAAVTGVIRENFGMDVPAIMADEAYLREVFENNPFLNGRNEDITRLYVTFLADVPTSSLVDALDRQKYLPEEFETGTRVLYFYSPLGYGNARMNNNFFENKLKLTATTRNWKSVSELLKMLGEMNVQ</sequence>
<evidence type="ECO:0000313" key="1">
    <source>
        <dbReference type="EMBL" id="QRR01208.1"/>
    </source>
</evidence>
<protein>
    <submittedName>
        <fullName evidence="1">DUF1697 domain-containing protein</fullName>
    </submittedName>
</protein>
<proteinExistence type="predicted"/>
<dbReference type="SUPFAM" id="SSF160379">
    <property type="entry name" value="SP0830-like"/>
    <property type="match status" value="1"/>
</dbReference>
<dbReference type="PANTHER" id="PTHR36439">
    <property type="entry name" value="BLL4334 PROTEIN"/>
    <property type="match status" value="1"/>
</dbReference>
<accession>A0ABX7I5R9</accession>
<dbReference type="RefSeq" id="WP_204663288.1">
    <property type="nucleotide sequence ID" value="NZ_CP056775.1"/>
</dbReference>
<gene>
    <name evidence="1" type="ORF">HWI92_09970</name>
</gene>
<dbReference type="Gene3D" id="3.30.70.1280">
    <property type="entry name" value="SP0830-like domains"/>
    <property type="match status" value="1"/>
</dbReference>
<evidence type="ECO:0000313" key="2">
    <source>
        <dbReference type="Proteomes" id="UP000612680"/>
    </source>
</evidence>
<organism evidence="1 2">
    <name type="scientific">Dyadobacter sandarakinus</name>
    <dbReference type="NCBI Taxonomy" id="2747268"/>
    <lineage>
        <taxon>Bacteria</taxon>
        <taxon>Pseudomonadati</taxon>
        <taxon>Bacteroidota</taxon>
        <taxon>Cytophagia</taxon>
        <taxon>Cytophagales</taxon>
        <taxon>Spirosomataceae</taxon>
        <taxon>Dyadobacter</taxon>
    </lineage>
</organism>
<dbReference type="PANTHER" id="PTHR36439:SF1">
    <property type="entry name" value="DUF1697 DOMAIN-CONTAINING PROTEIN"/>
    <property type="match status" value="1"/>
</dbReference>
<name>A0ABX7I5R9_9BACT</name>
<dbReference type="InterPro" id="IPR012545">
    <property type="entry name" value="DUF1697"/>
</dbReference>
<dbReference type="Pfam" id="PF08002">
    <property type="entry name" value="DUF1697"/>
    <property type="match status" value="1"/>
</dbReference>
<dbReference type="Proteomes" id="UP000612680">
    <property type="component" value="Chromosome"/>
</dbReference>
<dbReference type="EMBL" id="CP056775">
    <property type="protein sequence ID" value="QRR01208.1"/>
    <property type="molecule type" value="Genomic_DNA"/>
</dbReference>
<dbReference type="PIRSF" id="PIRSF008502">
    <property type="entry name" value="UCP008502"/>
    <property type="match status" value="1"/>
</dbReference>
<reference evidence="1 2" key="1">
    <citation type="submission" date="2020-06" db="EMBL/GenBank/DDBJ databases">
        <title>Dyadobacter sandarakinus sp. nov., isolated from the soil of the Arctic Yellow River Station.</title>
        <authorList>
            <person name="Zhang Y."/>
            <person name="Peng F."/>
        </authorList>
    </citation>
    <scope>NUCLEOTIDE SEQUENCE [LARGE SCALE GENOMIC DNA]</scope>
    <source>
        <strain evidence="1 2">Q3-56</strain>
    </source>
</reference>